<comment type="caution">
    <text evidence="2">The sequence shown here is derived from an EMBL/GenBank/DDBJ whole genome shotgun (WGS) entry which is preliminary data.</text>
</comment>
<sequence length="271" mass="29232">MMGLRMWRLLLAAIGASMLVAAPAHAQFDRLVDALKDKAIDAITQPNQARPASDEPQARRARLTIDQGFDFTPGPHVVTAIDFGDSAVGSMPPAWKTNGSGQIVASPDLPGKWLALQAFATYKLTTPPTLPERFTVEFDIVPVGDTLRDAGDVTFGFAADNSVQSYIQDAYNDGAITAVELNFAGDSSVASSATGVSHFFKPALDGYINRAMHVSIAVDGDRMRVYIGREKIADARLFDGNRARYLFVSAPVRYDHGAQTLIGNLRIAAFE</sequence>
<dbReference type="AlphaFoldDB" id="A0A397P5U1"/>
<dbReference type="RefSeq" id="WP_119035458.1">
    <property type="nucleotide sequence ID" value="NZ_QXDC01000003.1"/>
</dbReference>
<feature type="signal peptide" evidence="1">
    <location>
        <begin position="1"/>
        <end position="26"/>
    </location>
</feature>
<gene>
    <name evidence="2" type="ORF">DFR49_1847</name>
</gene>
<reference evidence="2 3" key="1">
    <citation type="submission" date="2018-08" db="EMBL/GenBank/DDBJ databases">
        <title>Genomic Encyclopedia of Type Strains, Phase IV (KMG-IV): sequencing the most valuable type-strain genomes for metagenomic binning, comparative biology and taxonomic classification.</title>
        <authorList>
            <person name="Goeker M."/>
        </authorList>
    </citation>
    <scope>NUCLEOTIDE SEQUENCE [LARGE SCALE GENOMIC DNA]</scope>
    <source>
        <strain evidence="2 3">DSM 25527</strain>
    </source>
</reference>
<dbReference type="Proteomes" id="UP000266568">
    <property type="component" value="Unassembled WGS sequence"/>
</dbReference>
<keyword evidence="3" id="KW-1185">Reference proteome</keyword>
<evidence type="ECO:0000256" key="1">
    <source>
        <dbReference type="SAM" id="SignalP"/>
    </source>
</evidence>
<proteinExistence type="predicted"/>
<evidence type="ECO:0008006" key="4">
    <source>
        <dbReference type="Google" id="ProtNLM"/>
    </source>
</evidence>
<protein>
    <recommendedName>
        <fullName evidence="4">Concanavalin A-like lectin/glucanase superfamily protein</fullName>
    </recommendedName>
</protein>
<dbReference type="OrthoDB" id="9800869at2"/>
<feature type="chain" id="PRO_5017432388" description="Concanavalin A-like lectin/glucanase superfamily protein" evidence="1">
    <location>
        <begin position="27"/>
        <end position="271"/>
    </location>
</feature>
<name>A0A397P5U1_9SPHN</name>
<keyword evidence="1" id="KW-0732">Signal</keyword>
<evidence type="ECO:0000313" key="2">
    <source>
        <dbReference type="EMBL" id="RIA43623.1"/>
    </source>
</evidence>
<accession>A0A397P5U1</accession>
<dbReference type="EMBL" id="QXDC01000003">
    <property type="protein sequence ID" value="RIA43623.1"/>
    <property type="molecule type" value="Genomic_DNA"/>
</dbReference>
<evidence type="ECO:0000313" key="3">
    <source>
        <dbReference type="Proteomes" id="UP000266568"/>
    </source>
</evidence>
<organism evidence="2 3">
    <name type="scientific">Hephaestia caeni</name>
    <dbReference type="NCBI Taxonomy" id="645617"/>
    <lineage>
        <taxon>Bacteria</taxon>
        <taxon>Pseudomonadati</taxon>
        <taxon>Pseudomonadota</taxon>
        <taxon>Alphaproteobacteria</taxon>
        <taxon>Sphingomonadales</taxon>
        <taxon>Sphingomonadaceae</taxon>
        <taxon>Hephaestia</taxon>
    </lineage>
</organism>